<dbReference type="Pfam" id="PF01490">
    <property type="entry name" value="Aa_trans"/>
    <property type="match status" value="1"/>
</dbReference>
<evidence type="ECO:0000256" key="3">
    <source>
        <dbReference type="ARBA" id="ARBA00022970"/>
    </source>
</evidence>
<keyword evidence="3" id="KW-0813">Transport</keyword>
<dbReference type="GO" id="GO:0015179">
    <property type="term" value="F:L-amino acid transmembrane transporter activity"/>
    <property type="evidence" value="ECO:0007669"/>
    <property type="project" value="TreeGrafter"/>
</dbReference>
<dbReference type="PANTHER" id="PTHR22950">
    <property type="entry name" value="AMINO ACID TRANSPORTER"/>
    <property type="match status" value="1"/>
</dbReference>
<keyword evidence="3" id="KW-0029">Amino-acid transport</keyword>
<evidence type="ECO:0000313" key="8">
    <source>
        <dbReference type="EMBL" id="KAK9683472.1"/>
    </source>
</evidence>
<feature type="transmembrane region" description="Helical" evidence="6">
    <location>
        <begin position="344"/>
        <end position="363"/>
    </location>
</feature>
<keyword evidence="4 6" id="KW-1133">Transmembrane helix</keyword>
<feature type="transmembrane region" description="Helical" evidence="6">
    <location>
        <begin position="203"/>
        <end position="222"/>
    </location>
</feature>
<evidence type="ECO:0000256" key="4">
    <source>
        <dbReference type="ARBA" id="ARBA00022989"/>
    </source>
</evidence>
<name>A0AAW1I4E9_SAPOF</name>
<feature type="transmembrane region" description="Helical" evidence="6">
    <location>
        <begin position="319"/>
        <end position="338"/>
    </location>
</feature>
<dbReference type="GO" id="GO:0005774">
    <property type="term" value="C:vacuolar membrane"/>
    <property type="evidence" value="ECO:0007669"/>
    <property type="project" value="TreeGrafter"/>
</dbReference>
<feature type="transmembrane region" description="Helical" evidence="6">
    <location>
        <begin position="160"/>
        <end position="183"/>
    </location>
</feature>
<dbReference type="InterPro" id="IPR013057">
    <property type="entry name" value="AA_transpt_TM"/>
</dbReference>
<feature type="transmembrane region" description="Helical" evidence="6">
    <location>
        <begin position="278"/>
        <end position="298"/>
    </location>
</feature>
<evidence type="ECO:0000259" key="7">
    <source>
        <dbReference type="Pfam" id="PF01490"/>
    </source>
</evidence>
<accession>A0AAW1I4E9</accession>
<feature type="transmembrane region" description="Helical" evidence="6">
    <location>
        <begin position="45"/>
        <end position="64"/>
    </location>
</feature>
<dbReference type="PANTHER" id="PTHR22950:SF705">
    <property type="entry name" value="AMINO ACID TRANSPORTER AVT1I-LIKE"/>
    <property type="match status" value="1"/>
</dbReference>
<feature type="transmembrane region" description="Helical" evidence="6">
    <location>
        <begin position="132"/>
        <end position="153"/>
    </location>
</feature>
<comment type="caution">
    <text evidence="8">The sequence shown here is derived from an EMBL/GenBank/DDBJ whole genome shotgun (WGS) entry which is preliminary data.</text>
</comment>
<feature type="transmembrane region" description="Helical" evidence="6">
    <location>
        <begin position="234"/>
        <end position="258"/>
    </location>
</feature>
<evidence type="ECO:0000256" key="6">
    <source>
        <dbReference type="SAM" id="Phobius"/>
    </source>
</evidence>
<feature type="transmembrane region" description="Helical" evidence="6">
    <location>
        <begin position="93"/>
        <end position="112"/>
    </location>
</feature>
<keyword evidence="9" id="KW-1185">Reference proteome</keyword>
<gene>
    <name evidence="8" type="ORF">RND81_10G143500</name>
</gene>
<dbReference type="EMBL" id="JBDFQZ010000010">
    <property type="protein sequence ID" value="KAK9683472.1"/>
    <property type="molecule type" value="Genomic_DNA"/>
</dbReference>
<evidence type="ECO:0000256" key="5">
    <source>
        <dbReference type="ARBA" id="ARBA00023136"/>
    </source>
</evidence>
<proteinExistence type="predicted"/>
<reference evidence="8" key="1">
    <citation type="submission" date="2024-03" db="EMBL/GenBank/DDBJ databases">
        <title>WGS assembly of Saponaria officinalis var. Norfolk2.</title>
        <authorList>
            <person name="Jenkins J."/>
            <person name="Shu S."/>
            <person name="Grimwood J."/>
            <person name="Barry K."/>
            <person name="Goodstein D."/>
            <person name="Schmutz J."/>
            <person name="Leebens-Mack J."/>
            <person name="Osbourn A."/>
        </authorList>
    </citation>
    <scope>NUCLEOTIDE SEQUENCE [LARGE SCALE GENOMIC DNA]</scope>
    <source>
        <strain evidence="8">JIC</strain>
    </source>
</reference>
<organism evidence="8 9">
    <name type="scientific">Saponaria officinalis</name>
    <name type="common">Common soapwort</name>
    <name type="synonym">Lychnis saponaria</name>
    <dbReference type="NCBI Taxonomy" id="3572"/>
    <lineage>
        <taxon>Eukaryota</taxon>
        <taxon>Viridiplantae</taxon>
        <taxon>Streptophyta</taxon>
        <taxon>Embryophyta</taxon>
        <taxon>Tracheophyta</taxon>
        <taxon>Spermatophyta</taxon>
        <taxon>Magnoliopsida</taxon>
        <taxon>eudicotyledons</taxon>
        <taxon>Gunneridae</taxon>
        <taxon>Pentapetalae</taxon>
        <taxon>Caryophyllales</taxon>
        <taxon>Caryophyllaceae</taxon>
        <taxon>Caryophylleae</taxon>
        <taxon>Saponaria</taxon>
    </lineage>
</organism>
<evidence type="ECO:0000313" key="9">
    <source>
        <dbReference type="Proteomes" id="UP001443914"/>
    </source>
</evidence>
<keyword evidence="2 6" id="KW-0812">Transmembrane</keyword>
<protein>
    <recommendedName>
        <fullName evidence="7">Amino acid transporter transmembrane domain-containing protein</fullName>
    </recommendedName>
</protein>
<keyword evidence="5 6" id="KW-0472">Membrane</keyword>
<evidence type="ECO:0000256" key="2">
    <source>
        <dbReference type="ARBA" id="ARBA00022692"/>
    </source>
</evidence>
<feature type="transmembrane region" description="Helical" evidence="6">
    <location>
        <begin position="375"/>
        <end position="397"/>
    </location>
</feature>
<feature type="domain" description="Amino acid transporter transmembrane" evidence="7">
    <location>
        <begin position="14"/>
        <end position="396"/>
    </location>
</feature>
<feature type="transmembrane region" description="Helical" evidence="6">
    <location>
        <begin position="20"/>
        <end position="39"/>
    </location>
</feature>
<evidence type="ECO:0000256" key="1">
    <source>
        <dbReference type="ARBA" id="ARBA00004141"/>
    </source>
</evidence>
<sequence length="410" mass="45213">MEVEANIKKSNEGKTSFMKILFNGLNSILGVGILSMPYALSSGGWLSLILLIIIIIASTYAGILTKRCMDLNPKIKTYGQIGEFSYGKFGKTIVSIILYVDLYLVLIGYLILEGDNLHNLFPRVKLHNFLGINFDGNETFVMIIAIVLLPTIWLDDLSILAYFSATGVIACVAILVTVIWVGVFDGVGFRNEGELVNWKGVPTAVSLFMFCYSANPVFPTLYTSMHKKEHFSKVLLIGFSFATIMNASMAILGYLMFGSNLQSQITLNLPTQNLASKIAIYVAWMSPLSKFALIMKPVAQTTESWFPPKYRDNRAFKMVLRTILVATQVIIAITIPFFGSLMSLVGALLSATASITVPCLCYLKISKINRKSSEGVFIMVLVLLSLVVVVIGTYTSLRSIVEDKVHSIKT</sequence>
<dbReference type="Proteomes" id="UP001443914">
    <property type="component" value="Unassembled WGS sequence"/>
</dbReference>
<dbReference type="AlphaFoldDB" id="A0AAW1I4E9"/>
<comment type="subcellular location">
    <subcellularLocation>
        <location evidence="1">Membrane</location>
        <topology evidence="1">Multi-pass membrane protein</topology>
    </subcellularLocation>
</comment>